<proteinExistence type="predicted"/>
<dbReference type="Gramene" id="KMS94168">
    <property type="protein sequence ID" value="KMS94168"/>
    <property type="gene ID" value="BVRB_024120"/>
</dbReference>
<sequence length="126" mass="13876">MIQAFPNLDDADEILSRFTALTNQRPLLAVVEFADEVVRRLAALDPKLSGHTADLGRSSLLNANLDRGAKGLAIALNLSRVVAKWLEYGFVGFLLPNSLLYIWDQCMLIGWDSAMADCCLVVLELL</sequence>
<keyword evidence="2" id="KW-1185">Reference proteome</keyword>
<dbReference type="Proteomes" id="UP000035740">
    <property type="component" value="Unassembled WGS sequence"/>
</dbReference>
<dbReference type="AlphaFoldDB" id="A0A0J8B2T0"/>
<accession>A0A0J8B2T0</accession>
<name>A0A0J8B2T0_BETVV</name>
<evidence type="ECO:0000313" key="1">
    <source>
        <dbReference type="EMBL" id="KMS94168.1"/>
    </source>
</evidence>
<protein>
    <submittedName>
        <fullName evidence="1">Uncharacterized protein</fullName>
    </submittedName>
</protein>
<feature type="non-terminal residue" evidence="1">
    <location>
        <position position="126"/>
    </location>
</feature>
<gene>
    <name evidence="1" type="ORF">BVRB_024120</name>
</gene>
<reference evidence="1 2" key="1">
    <citation type="journal article" date="2014" name="Nature">
        <title>The genome of the recently domesticated crop plant sugar beet (Beta vulgaris).</title>
        <authorList>
            <person name="Dohm J.C."/>
            <person name="Minoche A.E."/>
            <person name="Holtgrawe D."/>
            <person name="Capella-Gutierrez S."/>
            <person name="Zakrzewski F."/>
            <person name="Tafer H."/>
            <person name="Rupp O."/>
            <person name="Sorensen T.R."/>
            <person name="Stracke R."/>
            <person name="Reinhardt R."/>
            <person name="Goesmann A."/>
            <person name="Kraft T."/>
            <person name="Schulz B."/>
            <person name="Stadler P.F."/>
            <person name="Schmidt T."/>
            <person name="Gabaldon T."/>
            <person name="Lehrach H."/>
            <person name="Weisshaar B."/>
            <person name="Himmelbauer H."/>
        </authorList>
    </citation>
    <scope>NUCLEOTIDE SEQUENCE [LARGE SCALE GENOMIC DNA]</scope>
    <source>
        <tissue evidence="1">Taproot</tissue>
    </source>
</reference>
<evidence type="ECO:0000313" key="2">
    <source>
        <dbReference type="Proteomes" id="UP000035740"/>
    </source>
</evidence>
<dbReference type="EMBL" id="KQ095611">
    <property type="protein sequence ID" value="KMS94168.1"/>
    <property type="molecule type" value="Genomic_DNA"/>
</dbReference>
<organism evidence="1 2">
    <name type="scientific">Beta vulgaris subsp. vulgaris</name>
    <name type="common">Beet</name>
    <dbReference type="NCBI Taxonomy" id="3555"/>
    <lineage>
        <taxon>Eukaryota</taxon>
        <taxon>Viridiplantae</taxon>
        <taxon>Streptophyta</taxon>
        <taxon>Embryophyta</taxon>
        <taxon>Tracheophyta</taxon>
        <taxon>Spermatophyta</taxon>
        <taxon>Magnoliopsida</taxon>
        <taxon>eudicotyledons</taxon>
        <taxon>Gunneridae</taxon>
        <taxon>Pentapetalae</taxon>
        <taxon>Caryophyllales</taxon>
        <taxon>Chenopodiaceae</taxon>
        <taxon>Betoideae</taxon>
        <taxon>Beta</taxon>
    </lineage>
</organism>
<dbReference type="OrthoDB" id="2126613at2759"/>
<dbReference type="eggNOG" id="ENOG502T1EX">
    <property type="taxonomic scope" value="Eukaryota"/>
</dbReference>